<dbReference type="GO" id="GO:0004519">
    <property type="term" value="F:endonuclease activity"/>
    <property type="evidence" value="ECO:0007669"/>
    <property type="project" value="UniProtKB-KW"/>
</dbReference>
<sequence length="195" mass="21926">MVQWARNDLLKSGYISPNSPRGIWQLSSLGITAAQKVSLNYKELQNGLNTNRSKQVIVEPKLPDQLQPISSSEPAQNTSAVTEGREKLAIHIERERNPKIIKQKKKRILSETGKLSCEVCKFDFVSFYGDLGKGFCEVHHKNPLAKVDNETQTSLEDLAIVCANCHRMIHHSQCSQPTMMSIEQLKSLIENKKVA</sequence>
<dbReference type="Pfam" id="PF01844">
    <property type="entry name" value="HNH"/>
    <property type="match status" value="1"/>
</dbReference>
<keyword evidence="2" id="KW-0255">Endonuclease</keyword>
<dbReference type="InterPro" id="IPR002711">
    <property type="entry name" value="HNH"/>
</dbReference>
<accession>A0ABR8CF41</accession>
<keyword evidence="2" id="KW-0378">Hydrolase</keyword>
<dbReference type="EMBL" id="JACJQY010000024">
    <property type="protein sequence ID" value="MBD2318164.1"/>
    <property type="molecule type" value="Genomic_DNA"/>
</dbReference>
<protein>
    <submittedName>
        <fullName evidence="2">HNH endonuclease</fullName>
    </submittedName>
</protein>
<evidence type="ECO:0000259" key="1">
    <source>
        <dbReference type="SMART" id="SM00507"/>
    </source>
</evidence>
<dbReference type="SMART" id="SM00507">
    <property type="entry name" value="HNHc"/>
    <property type="match status" value="1"/>
</dbReference>
<evidence type="ECO:0000313" key="2">
    <source>
        <dbReference type="EMBL" id="MBD2318164.1"/>
    </source>
</evidence>
<gene>
    <name evidence="2" type="ORF">H6G05_15080</name>
</gene>
<dbReference type="Proteomes" id="UP000618445">
    <property type="component" value="Unassembled WGS sequence"/>
</dbReference>
<keyword evidence="3" id="KW-1185">Reference proteome</keyword>
<evidence type="ECO:0000313" key="3">
    <source>
        <dbReference type="Proteomes" id="UP000618445"/>
    </source>
</evidence>
<proteinExistence type="predicted"/>
<dbReference type="InterPro" id="IPR003615">
    <property type="entry name" value="HNH_nuc"/>
</dbReference>
<name>A0ABR8CF41_9CYAN</name>
<keyword evidence="2" id="KW-0540">Nuclease</keyword>
<reference evidence="2 3" key="1">
    <citation type="journal article" date="2020" name="ISME J.">
        <title>Comparative genomics reveals insights into cyanobacterial evolution and habitat adaptation.</title>
        <authorList>
            <person name="Chen M.Y."/>
            <person name="Teng W.K."/>
            <person name="Zhao L."/>
            <person name="Hu C.X."/>
            <person name="Zhou Y.K."/>
            <person name="Han B.P."/>
            <person name="Song L.R."/>
            <person name="Shu W.S."/>
        </authorList>
    </citation>
    <scope>NUCLEOTIDE SEQUENCE [LARGE SCALE GENOMIC DNA]</scope>
    <source>
        <strain evidence="2 3">FACHB-1050</strain>
    </source>
</reference>
<feature type="domain" description="HNH nuclease" evidence="1">
    <location>
        <begin position="104"/>
        <end position="167"/>
    </location>
</feature>
<organism evidence="2 3">
    <name type="scientific">Phormidium tenue FACHB-1050</name>
    <dbReference type="NCBI Taxonomy" id="2692857"/>
    <lineage>
        <taxon>Bacteria</taxon>
        <taxon>Bacillati</taxon>
        <taxon>Cyanobacteriota</taxon>
        <taxon>Cyanophyceae</taxon>
        <taxon>Oscillatoriophycideae</taxon>
        <taxon>Oscillatoriales</taxon>
        <taxon>Oscillatoriaceae</taxon>
        <taxon>Phormidium</taxon>
    </lineage>
</organism>
<comment type="caution">
    <text evidence="2">The sequence shown here is derived from an EMBL/GenBank/DDBJ whole genome shotgun (WGS) entry which is preliminary data.</text>
</comment>